<sequence length="120" mass="13335">MESKTNNPSLKELEEAVIEVIKLLQKSPEFNNSRAMVIGLNDLVVGTVPYILPKDLLIFKIYRCGIRAVALKRTRDAVDGEKLVEELTSAGPICLSVQQARIAKSQLAELAKWGDLSEPW</sequence>
<protein>
    <submittedName>
        <fullName evidence="1">Uncharacterized protein</fullName>
    </submittedName>
</protein>
<dbReference type="EMBL" id="KZ678129">
    <property type="protein sequence ID" value="PSN73497.1"/>
    <property type="molecule type" value="Genomic_DNA"/>
</dbReference>
<dbReference type="AlphaFoldDB" id="A0A2T2P760"/>
<evidence type="ECO:0000313" key="1">
    <source>
        <dbReference type="EMBL" id="PSN73497.1"/>
    </source>
</evidence>
<accession>A0A2T2P760</accession>
<name>A0A2T2P760_CORCC</name>
<dbReference type="OrthoDB" id="5421247at2759"/>
<keyword evidence="2" id="KW-1185">Reference proteome</keyword>
<organism evidence="1 2">
    <name type="scientific">Corynespora cassiicola Philippines</name>
    <dbReference type="NCBI Taxonomy" id="1448308"/>
    <lineage>
        <taxon>Eukaryota</taxon>
        <taxon>Fungi</taxon>
        <taxon>Dikarya</taxon>
        <taxon>Ascomycota</taxon>
        <taxon>Pezizomycotina</taxon>
        <taxon>Dothideomycetes</taxon>
        <taxon>Pleosporomycetidae</taxon>
        <taxon>Pleosporales</taxon>
        <taxon>Corynesporascaceae</taxon>
        <taxon>Corynespora</taxon>
    </lineage>
</organism>
<dbReference type="Proteomes" id="UP000240883">
    <property type="component" value="Unassembled WGS sequence"/>
</dbReference>
<proteinExistence type="predicted"/>
<dbReference type="STRING" id="1448308.A0A2T2P760"/>
<gene>
    <name evidence="1" type="ORF">BS50DRAFT_629517</name>
</gene>
<evidence type="ECO:0000313" key="2">
    <source>
        <dbReference type="Proteomes" id="UP000240883"/>
    </source>
</evidence>
<reference evidence="1 2" key="1">
    <citation type="journal article" date="2018" name="Front. Microbiol.">
        <title>Genome-Wide Analysis of Corynespora cassiicola Leaf Fall Disease Putative Effectors.</title>
        <authorList>
            <person name="Lopez D."/>
            <person name="Ribeiro S."/>
            <person name="Label P."/>
            <person name="Fumanal B."/>
            <person name="Venisse J.S."/>
            <person name="Kohler A."/>
            <person name="de Oliveira R.R."/>
            <person name="Labutti K."/>
            <person name="Lipzen A."/>
            <person name="Lail K."/>
            <person name="Bauer D."/>
            <person name="Ohm R.A."/>
            <person name="Barry K.W."/>
            <person name="Spatafora J."/>
            <person name="Grigoriev I.V."/>
            <person name="Martin F.M."/>
            <person name="Pujade-Renaud V."/>
        </authorList>
    </citation>
    <scope>NUCLEOTIDE SEQUENCE [LARGE SCALE GENOMIC DNA]</scope>
    <source>
        <strain evidence="1 2">Philippines</strain>
    </source>
</reference>